<protein>
    <submittedName>
        <fullName evidence="1">Uncharacterized protein</fullName>
    </submittedName>
</protein>
<evidence type="ECO:0000313" key="1">
    <source>
        <dbReference type="EMBL" id="KAA8585031.1"/>
    </source>
</evidence>
<dbReference type="Pfam" id="PF10164">
    <property type="entry name" value="BRI3"/>
    <property type="match status" value="1"/>
</dbReference>
<comment type="caution">
    <text evidence="1">The sequence shown here is derived from an EMBL/GenBank/DDBJ whole genome shotgun (WGS) entry which is preliminary data.</text>
</comment>
<dbReference type="Proteomes" id="UP000327493">
    <property type="component" value="Chromosome 15"/>
</dbReference>
<reference evidence="1 2" key="1">
    <citation type="submission" date="2019-08" db="EMBL/GenBank/DDBJ databases">
        <title>A chromosome-level genome assembly, high-density linkage maps, and genome scans reveal the genomic architecture of hybrid incompatibilities underlying speciation via character displacement in darters (Percidae: Etheostominae).</title>
        <authorList>
            <person name="Moran R.L."/>
            <person name="Catchen J.M."/>
            <person name="Fuller R.C."/>
        </authorList>
    </citation>
    <scope>NUCLEOTIDE SEQUENCE [LARGE SCALE GENOMIC DNA]</scope>
    <source>
        <strain evidence="1">EspeVRDwgs_2016</strain>
        <tissue evidence="1">Muscle</tissue>
    </source>
</reference>
<accession>A0A5J5D0A6</accession>
<name>A0A5J5D0A6_9PERO</name>
<dbReference type="EMBL" id="VOFY01000015">
    <property type="protein sequence ID" value="KAA8585031.1"/>
    <property type="molecule type" value="Genomic_DNA"/>
</dbReference>
<keyword evidence="2" id="KW-1185">Reference proteome</keyword>
<gene>
    <name evidence="1" type="ORF">FQN60_003725</name>
</gene>
<dbReference type="InterPro" id="IPR019317">
    <property type="entry name" value="BRI3"/>
</dbReference>
<sequence length="180" mass="18907">MGPAIAQQPYTGTYTIIQPSVVVVGGCPACRANADLRRGGGDRRGRGGVVVVVVVVCGDNAGVVLDGDSMRDVTVVRWGEHHGCLVCLCVLMVEVDHAFTTLAVHPPISLVRDEQGDDVSLVKAEQCAAIAGSVGEDGAHSRPLHYIVEASGNRHRPGKIVLLAVPVVLKGGRKKDEDED</sequence>
<evidence type="ECO:0000313" key="2">
    <source>
        <dbReference type="Proteomes" id="UP000327493"/>
    </source>
</evidence>
<organism evidence="1 2">
    <name type="scientific">Etheostoma spectabile</name>
    <name type="common">orangethroat darter</name>
    <dbReference type="NCBI Taxonomy" id="54343"/>
    <lineage>
        <taxon>Eukaryota</taxon>
        <taxon>Metazoa</taxon>
        <taxon>Chordata</taxon>
        <taxon>Craniata</taxon>
        <taxon>Vertebrata</taxon>
        <taxon>Euteleostomi</taxon>
        <taxon>Actinopterygii</taxon>
        <taxon>Neopterygii</taxon>
        <taxon>Teleostei</taxon>
        <taxon>Neoteleostei</taxon>
        <taxon>Acanthomorphata</taxon>
        <taxon>Eupercaria</taxon>
        <taxon>Perciformes</taxon>
        <taxon>Percoidei</taxon>
        <taxon>Percidae</taxon>
        <taxon>Etheostomatinae</taxon>
        <taxon>Etheostoma</taxon>
    </lineage>
</organism>
<dbReference type="AlphaFoldDB" id="A0A5J5D0A6"/>
<proteinExistence type="predicted"/>